<comment type="caution">
    <text evidence="1">The sequence shown here is derived from an EMBL/GenBank/DDBJ whole genome shotgun (WGS) entry which is preliminary data.</text>
</comment>
<sequence length="185" mass="20090">MSWQTYIDDHLLADLGNGRRLTSAAIVGQDGNVWAQSDNFPALKPQEIANIVRGFVDSGEIAQNGLYIGGTKYMVIQGEPGAVIRGKKGSAGVSIKKTTSALVFGTYDDPVTPGECTVIVEGLGDYLINAVLLMASAEGQEKDLCQFCARDYAWISKKWSCLFSDCSLPCQELPALYKTYLMLCF</sequence>
<evidence type="ECO:0000313" key="2">
    <source>
        <dbReference type="Proteomes" id="UP001162992"/>
    </source>
</evidence>
<accession>A0ACC2CUJ3</accession>
<dbReference type="EMBL" id="CM055099">
    <property type="protein sequence ID" value="KAJ7545715.1"/>
    <property type="molecule type" value="Genomic_DNA"/>
</dbReference>
<gene>
    <name evidence="1" type="ORF">O6H91_08G006700</name>
</gene>
<keyword evidence="2" id="KW-1185">Reference proteome</keyword>
<dbReference type="Proteomes" id="UP001162992">
    <property type="component" value="Chromosome 8"/>
</dbReference>
<organism evidence="1 2">
    <name type="scientific">Diphasiastrum complanatum</name>
    <name type="common">Issler's clubmoss</name>
    <name type="synonym">Lycopodium complanatum</name>
    <dbReference type="NCBI Taxonomy" id="34168"/>
    <lineage>
        <taxon>Eukaryota</taxon>
        <taxon>Viridiplantae</taxon>
        <taxon>Streptophyta</taxon>
        <taxon>Embryophyta</taxon>
        <taxon>Tracheophyta</taxon>
        <taxon>Lycopodiopsida</taxon>
        <taxon>Lycopodiales</taxon>
        <taxon>Lycopodiaceae</taxon>
        <taxon>Lycopodioideae</taxon>
        <taxon>Diphasiastrum</taxon>
    </lineage>
</organism>
<name>A0ACC2CUJ3_DIPCM</name>
<protein>
    <submittedName>
        <fullName evidence="1">Uncharacterized protein</fullName>
    </submittedName>
</protein>
<proteinExistence type="predicted"/>
<evidence type="ECO:0000313" key="1">
    <source>
        <dbReference type="EMBL" id="KAJ7545715.1"/>
    </source>
</evidence>
<reference evidence="2" key="1">
    <citation type="journal article" date="2024" name="Proc. Natl. Acad. Sci. U.S.A.">
        <title>Extraordinary preservation of gene collinearity over three hundred million years revealed in homosporous lycophytes.</title>
        <authorList>
            <person name="Li C."/>
            <person name="Wickell D."/>
            <person name="Kuo L.Y."/>
            <person name="Chen X."/>
            <person name="Nie B."/>
            <person name="Liao X."/>
            <person name="Peng D."/>
            <person name="Ji J."/>
            <person name="Jenkins J."/>
            <person name="Williams M."/>
            <person name="Shu S."/>
            <person name="Plott C."/>
            <person name="Barry K."/>
            <person name="Rajasekar S."/>
            <person name="Grimwood J."/>
            <person name="Han X."/>
            <person name="Sun S."/>
            <person name="Hou Z."/>
            <person name="He W."/>
            <person name="Dai G."/>
            <person name="Sun C."/>
            <person name="Schmutz J."/>
            <person name="Leebens-Mack J.H."/>
            <person name="Li F.W."/>
            <person name="Wang L."/>
        </authorList>
    </citation>
    <scope>NUCLEOTIDE SEQUENCE [LARGE SCALE GENOMIC DNA]</scope>
    <source>
        <strain evidence="2">cv. PW_Plant_1</strain>
    </source>
</reference>